<protein>
    <recommendedName>
        <fullName evidence="1">Ubiquinone biosynthesis accessory factor UbiK</fullName>
    </recommendedName>
</protein>
<accession>A0A198G9D5</accession>
<dbReference type="PANTHER" id="PTHR38040">
    <property type="entry name" value="UBIQUINONE BIOSYNTHESIS ACCESSORY FACTOR UBIK"/>
    <property type="match status" value="1"/>
</dbReference>
<dbReference type="Proteomes" id="UP000094023">
    <property type="component" value="Unassembled WGS sequence"/>
</dbReference>
<keyword evidence="3" id="KW-1185">Reference proteome</keyword>
<keyword evidence="1" id="KW-0963">Cytoplasm</keyword>
<organism evidence="2 3">
    <name type="scientific">Proteus myxofaciens ATCC 19692</name>
    <dbReference type="NCBI Taxonomy" id="1354337"/>
    <lineage>
        <taxon>Bacteria</taxon>
        <taxon>Pseudomonadati</taxon>
        <taxon>Pseudomonadota</taxon>
        <taxon>Gammaproteobacteria</taxon>
        <taxon>Enterobacterales</taxon>
        <taxon>Morganellaceae</taxon>
        <taxon>Proteus</taxon>
    </lineage>
</organism>
<dbReference type="Pfam" id="PF04380">
    <property type="entry name" value="BMFP"/>
    <property type="match status" value="1"/>
</dbReference>
<sequence>MLDPKKIEQVARQIQNVMPQGLKDFGDDVEKKIRTVLQSQLNKLDLVNREEFDVQTQVLLRTREKLARLEQRLNDLEAGQQAVSQPEMAQVEEVDIVVETQPETKA</sequence>
<gene>
    <name evidence="1" type="primary">ubiK</name>
    <name evidence="2" type="ORF">M983_1173</name>
</gene>
<dbReference type="UniPathway" id="UPA00232"/>
<comment type="function">
    <text evidence="1">Required for efficient ubiquinone (coenzyme Q) biosynthesis. UbiK is probably an accessory factor of Ubi enzymes and facilitates ubiquinone biosynthesis by acting as an assembly factor, a targeting factor, or both.</text>
</comment>
<comment type="similarity">
    <text evidence="1">Belongs to the UbiK family.</text>
</comment>
<reference evidence="2 3" key="1">
    <citation type="submission" date="2016-04" db="EMBL/GenBank/DDBJ databases">
        <title>ATOL: Assembling a taxonomically balanced genome-scale reconstruction of the evolutionary history of the Enterobacteriaceae.</title>
        <authorList>
            <person name="Plunkett G.III."/>
            <person name="Neeno-Eckwall E.C."/>
            <person name="Glasner J.D."/>
            <person name="Perna N.T."/>
        </authorList>
    </citation>
    <scope>NUCLEOTIDE SEQUENCE [LARGE SCALE GENOMIC DNA]</scope>
    <source>
        <strain evidence="2 3">ATCC 19692</strain>
    </source>
</reference>
<dbReference type="OrthoDB" id="5297354at2"/>
<dbReference type="PANTHER" id="PTHR38040:SF1">
    <property type="entry name" value="UBIQUINONE BIOSYNTHESIS ACCESSORY FACTOR UBIK"/>
    <property type="match status" value="1"/>
</dbReference>
<evidence type="ECO:0000313" key="2">
    <source>
        <dbReference type="EMBL" id="OAT33693.1"/>
    </source>
</evidence>
<comment type="subcellular location">
    <subcellularLocation>
        <location evidence="1">Cytoplasm</location>
    </subcellularLocation>
</comment>
<dbReference type="GO" id="GO:0006744">
    <property type="term" value="P:ubiquinone biosynthetic process"/>
    <property type="evidence" value="ECO:0007669"/>
    <property type="project" value="UniProtKB-UniRule"/>
</dbReference>
<comment type="pathway">
    <text evidence="1">Cofactor biosynthesis; ubiquinone biosynthesis.</text>
</comment>
<dbReference type="InterPro" id="IPR007475">
    <property type="entry name" value="UbiK"/>
</dbReference>
<dbReference type="RefSeq" id="WP_066748530.1">
    <property type="nucleotide sequence ID" value="NZ_LXEN01000050.1"/>
</dbReference>
<dbReference type="STRING" id="1354337.M983_1173"/>
<keyword evidence="1" id="KW-0831">Ubiquinone biosynthesis</keyword>
<dbReference type="NCBIfam" id="NF047835">
    <property type="entry name" value="UbiqAccUbiK"/>
    <property type="match status" value="1"/>
</dbReference>
<evidence type="ECO:0000313" key="3">
    <source>
        <dbReference type="Proteomes" id="UP000094023"/>
    </source>
</evidence>
<name>A0A198G9D5_9GAMM</name>
<comment type="caution">
    <text evidence="2">The sequence shown here is derived from an EMBL/GenBank/DDBJ whole genome shotgun (WGS) entry which is preliminary data.</text>
</comment>
<dbReference type="AlphaFoldDB" id="A0A198G9D5"/>
<dbReference type="HAMAP" id="MF_02216">
    <property type="entry name" value="UbiK"/>
    <property type="match status" value="1"/>
</dbReference>
<proteinExistence type="inferred from homology"/>
<dbReference type="PATRIC" id="fig|1354337.4.peg.1193"/>
<dbReference type="GO" id="GO:0005829">
    <property type="term" value="C:cytosol"/>
    <property type="evidence" value="ECO:0007669"/>
    <property type="project" value="TreeGrafter"/>
</dbReference>
<evidence type="ECO:0000256" key="1">
    <source>
        <dbReference type="HAMAP-Rule" id="MF_02216"/>
    </source>
</evidence>
<dbReference type="EMBL" id="LXEN01000050">
    <property type="protein sequence ID" value="OAT33693.1"/>
    <property type="molecule type" value="Genomic_DNA"/>
</dbReference>